<dbReference type="EMBL" id="CP011924">
    <property type="protein sequence ID" value="ATD07019.1"/>
    <property type="molecule type" value="Genomic_DNA"/>
</dbReference>
<feature type="domain" description="GGDEF" evidence="5">
    <location>
        <begin position="288"/>
        <end position="422"/>
    </location>
</feature>
<feature type="domain" description="PAC" evidence="3">
    <location>
        <begin position="213"/>
        <end position="265"/>
    </location>
</feature>
<dbReference type="Gene3D" id="3.40.50.2300">
    <property type="match status" value="1"/>
</dbReference>
<sequence length="692" mass="77956">MPDYKKVSILVVDDDLVSRELIVECLKIYEFEQIVAGDSVAMAYDCLAKNRFDIVLMDIGLPDGSGVEVLTSIRAKHSAISLPVVMISGDDETNNVVKCLELGANDFVAKPINIQVLMARIGTILTIKRLKQDVDVANERFALAAKGAHDALWDWFITTDEIYLSARWKQILGLEEGEVEPDFSTFVTRLHDDDMLGFKRALRAHLSGVTDYFEYECRMQNKSGAFRWLLMRGSALRFDNGKPYRMAGSISDITERKVLDPLTQTLNTSAFLDKLDMYIQARKSKQLTSFAVVLISIDRYKLISDSYGHHFCDHMAVEVTNRVTSVLQPQSTLARVANDKLAFVIENPAPINEVLLWLNEEVLETMMVPLLAGEKKLHISFSASLVFDTHLYRYSHDILRDAEIALAGLIQQDGDRVRVFKPTQQVSLKDRVELEEAIHHAIEHDEFELYYQPKIDAHGTIQGAEALVRWRNQNNQFISPADFIPIAEQSGLIIGLGKLLFRQLCCFLAKCNDAGLTIQIAFNLSGKQFLDPRLCDFMFSTMDEWNISSQHIELEITESTILHDVESAVLILKEFQDRGITISIDDFGTGYSSLAYLKRLPIEKLKIDKSFVDDLPHSKDDVAIATAIINMAHALNLKVVAEGVENSDQFTFLTQLGVEMYQGFLFYKPMPEAAFLSVLDEQSKGNIDEAGT</sequence>
<dbReference type="SUPFAM" id="SSF141868">
    <property type="entry name" value="EAL domain-like"/>
    <property type="match status" value="1"/>
</dbReference>
<dbReference type="InterPro" id="IPR013655">
    <property type="entry name" value="PAS_fold_3"/>
</dbReference>
<dbReference type="PANTHER" id="PTHR33121:SF70">
    <property type="entry name" value="SIGNALING PROTEIN YKOW"/>
    <property type="match status" value="1"/>
</dbReference>
<dbReference type="NCBIfam" id="TIGR00254">
    <property type="entry name" value="GGDEF"/>
    <property type="match status" value="1"/>
</dbReference>
<dbReference type="Gene3D" id="3.30.450.20">
    <property type="entry name" value="PAS domain"/>
    <property type="match status" value="1"/>
</dbReference>
<feature type="modified residue" description="4-aspartylphosphate" evidence="1">
    <location>
        <position position="58"/>
    </location>
</feature>
<dbReference type="PROSITE" id="PS50110">
    <property type="entry name" value="RESPONSE_REGULATORY"/>
    <property type="match status" value="1"/>
</dbReference>
<dbReference type="SUPFAM" id="SSF52172">
    <property type="entry name" value="CheY-like"/>
    <property type="match status" value="1"/>
</dbReference>
<evidence type="ECO:0000259" key="2">
    <source>
        <dbReference type="PROSITE" id="PS50110"/>
    </source>
</evidence>
<dbReference type="InterPro" id="IPR000700">
    <property type="entry name" value="PAS-assoc_C"/>
</dbReference>
<evidence type="ECO:0000313" key="7">
    <source>
        <dbReference type="Proteomes" id="UP000016521"/>
    </source>
</evidence>
<reference evidence="6 7" key="1">
    <citation type="submission" date="2015-06" db="EMBL/GenBank/DDBJ databases">
        <authorList>
            <person name="Xie B.-B."/>
            <person name="Rong J.-C."/>
            <person name="Qin Q.-L."/>
            <person name="Zhang Y.-Z."/>
        </authorList>
    </citation>
    <scope>NUCLEOTIDE SEQUENCE [LARGE SCALE GENOMIC DNA]</scope>
    <source>
        <strain evidence="6 7">JCM 20779</strain>
    </source>
</reference>
<dbReference type="CDD" id="cd00156">
    <property type="entry name" value="REC"/>
    <property type="match status" value="1"/>
</dbReference>
<protein>
    <submittedName>
        <fullName evidence="6">Uncharacterized protein</fullName>
    </submittedName>
</protein>
<dbReference type="Pfam" id="PF00990">
    <property type="entry name" value="GGDEF"/>
    <property type="match status" value="1"/>
</dbReference>
<dbReference type="Gene3D" id="3.20.20.450">
    <property type="entry name" value="EAL domain"/>
    <property type="match status" value="1"/>
</dbReference>
<dbReference type="Proteomes" id="UP000016521">
    <property type="component" value="Chromosome I"/>
</dbReference>
<dbReference type="InterPro" id="IPR043128">
    <property type="entry name" value="Rev_trsase/Diguanyl_cyclase"/>
</dbReference>
<accession>A0ABM6NED4</accession>
<dbReference type="Pfam" id="PF00072">
    <property type="entry name" value="Response_reg"/>
    <property type="match status" value="1"/>
</dbReference>
<dbReference type="Gene3D" id="3.30.70.270">
    <property type="match status" value="1"/>
</dbReference>
<dbReference type="SUPFAM" id="SSF55073">
    <property type="entry name" value="Nucleotide cyclase"/>
    <property type="match status" value="1"/>
</dbReference>
<dbReference type="PROSITE" id="PS50883">
    <property type="entry name" value="EAL"/>
    <property type="match status" value="1"/>
</dbReference>
<dbReference type="InterPro" id="IPR050706">
    <property type="entry name" value="Cyclic-di-GMP_PDE-like"/>
</dbReference>
<proteinExistence type="predicted"/>
<dbReference type="InterPro" id="IPR035919">
    <property type="entry name" value="EAL_sf"/>
</dbReference>
<feature type="domain" description="EAL" evidence="4">
    <location>
        <begin position="431"/>
        <end position="683"/>
    </location>
</feature>
<dbReference type="InterPro" id="IPR000014">
    <property type="entry name" value="PAS"/>
</dbReference>
<keyword evidence="1" id="KW-0597">Phosphoprotein</keyword>
<dbReference type="InterPro" id="IPR035965">
    <property type="entry name" value="PAS-like_dom_sf"/>
</dbReference>
<dbReference type="CDD" id="cd01948">
    <property type="entry name" value="EAL"/>
    <property type="match status" value="1"/>
</dbReference>
<name>A0ABM6NED4_PSEO7</name>
<dbReference type="SMART" id="SM00086">
    <property type="entry name" value="PAC"/>
    <property type="match status" value="1"/>
</dbReference>
<dbReference type="PROSITE" id="PS50887">
    <property type="entry name" value="GGDEF"/>
    <property type="match status" value="1"/>
</dbReference>
<dbReference type="InterPro" id="IPR029787">
    <property type="entry name" value="Nucleotide_cyclase"/>
</dbReference>
<dbReference type="RefSeq" id="WP_010371212.1">
    <property type="nucleotide sequence ID" value="NZ_CP011924.1"/>
</dbReference>
<evidence type="ECO:0000259" key="5">
    <source>
        <dbReference type="PROSITE" id="PS50887"/>
    </source>
</evidence>
<dbReference type="SMART" id="SM00448">
    <property type="entry name" value="REC"/>
    <property type="match status" value="1"/>
</dbReference>
<dbReference type="Pfam" id="PF00563">
    <property type="entry name" value="EAL"/>
    <property type="match status" value="1"/>
</dbReference>
<dbReference type="InterPro" id="IPR001633">
    <property type="entry name" value="EAL_dom"/>
</dbReference>
<dbReference type="SMART" id="SM00052">
    <property type="entry name" value="EAL"/>
    <property type="match status" value="1"/>
</dbReference>
<dbReference type="InterPro" id="IPR000160">
    <property type="entry name" value="GGDEF_dom"/>
</dbReference>
<gene>
    <name evidence="6" type="ORF">PPIS_a1966</name>
</gene>
<evidence type="ECO:0000313" key="6">
    <source>
        <dbReference type="EMBL" id="ATD07019.1"/>
    </source>
</evidence>
<organism evidence="6 7">
    <name type="scientific">Pseudoalteromonas piscicida</name>
    <dbReference type="NCBI Taxonomy" id="43662"/>
    <lineage>
        <taxon>Bacteria</taxon>
        <taxon>Pseudomonadati</taxon>
        <taxon>Pseudomonadota</taxon>
        <taxon>Gammaproteobacteria</taxon>
        <taxon>Alteromonadales</taxon>
        <taxon>Pseudoalteromonadaceae</taxon>
        <taxon>Pseudoalteromonas</taxon>
    </lineage>
</organism>
<dbReference type="PANTHER" id="PTHR33121">
    <property type="entry name" value="CYCLIC DI-GMP PHOSPHODIESTERASE PDEF"/>
    <property type="match status" value="1"/>
</dbReference>
<dbReference type="SMART" id="SM00267">
    <property type="entry name" value="GGDEF"/>
    <property type="match status" value="1"/>
</dbReference>
<dbReference type="InterPro" id="IPR011006">
    <property type="entry name" value="CheY-like_superfamily"/>
</dbReference>
<dbReference type="PROSITE" id="PS50113">
    <property type="entry name" value="PAC"/>
    <property type="match status" value="1"/>
</dbReference>
<keyword evidence="7" id="KW-1185">Reference proteome</keyword>
<dbReference type="SUPFAM" id="SSF55785">
    <property type="entry name" value="PYP-like sensor domain (PAS domain)"/>
    <property type="match status" value="1"/>
</dbReference>
<dbReference type="InterPro" id="IPR001789">
    <property type="entry name" value="Sig_transdc_resp-reg_receiver"/>
</dbReference>
<dbReference type="Pfam" id="PF08447">
    <property type="entry name" value="PAS_3"/>
    <property type="match status" value="1"/>
</dbReference>
<evidence type="ECO:0000259" key="4">
    <source>
        <dbReference type="PROSITE" id="PS50883"/>
    </source>
</evidence>
<evidence type="ECO:0000259" key="3">
    <source>
        <dbReference type="PROSITE" id="PS50113"/>
    </source>
</evidence>
<dbReference type="NCBIfam" id="TIGR00229">
    <property type="entry name" value="sensory_box"/>
    <property type="match status" value="1"/>
</dbReference>
<dbReference type="CDD" id="cd00130">
    <property type="entry name" value="PAS"/>
    <property type="match status" value="1"/>
</dbReference>
<evidence type="ECO:0000256" key="1">
    <source>
        <dbReference type="PROSITE-ProRule" id="PRU00169"/>
    </source>
</evidence>
<dbReference type="InterPro" id="IPR001610">
    <property type="entry name" value="PAC"/>
</dbReference>
<feature type="domain" description="Response regulatory" evidence="2">
    <location>
        <begin position="8"/>
        <end position="125"/>
    </location>
</feature>